<evidence type="ECO:0000256" key="3">
    <source>
        <dbReference type="ARBA" id="ARBA00022692"/>
    </source>
</evidence>
<evidence type="ECO:0000256" key="5">
    <source>
        <dbReference type="ARBA" id="ARBA00023136"/>
    </source>
</evidence>
<evidence type="ECO:0000256" key="2">
    <source>
        <dbReference type="ARBA" id="ARBA00007362"/>
    </source>
</evidence>
<feature type="transmembrane region" description="Helical" evidence="6">
    <location>
        <begin position="233"/>
        <end position="252"/>
    </location>
</feature>
<dbReference type="Pfam" id="PF00892">
    <property type="entry name" value="EamA"/>
    <property type="match status" value="2"/>
</dbReference>
<dbReference type="InterPro" id="IPR037185">
    <property type="entry name" value="EmrE-like"/>
</dbReference>
<dbReference type="SUPFAM" id="SSF103481">
    <property type="entry name" value="Multidrug resistance efflux transporter EmrE"/>
    <property type="match status" value="2"/>
</dbReference>
<reference evidence="8 9" key="1">
    <citation type="submission" date="2015-12" db="EMBL/GenBank/DDBJ databases">
        <authorList>
            <person name="Tarr C.L."/>
            <person name="Gladney L.M."/>
        </authorList>
    </citation>
    <scope>NUCLEOTIDE SEQUENCE [LARGE SCALE GENOMIC DNA]</scope>
    <source>
        <strain evidence="8 9">1048-83</strain>
    </source>
</reference>
<feature type="domain" description="EamA" evidence="7">
    <location>
        <begin position="141"/>
        <end position="275"/>
    </location>
</feature>
<accession>A0ABR5VYC7</accession>
<comment type="subcellular location">
    <subcellularLocation>
        <location evidence="1">Membrane</location>
        <topology evidence="1">Multi-pass membrane protein</topology>
    </subcellularLocation>
</comment>
<evidence type="ECO:0000313" key="9">
    <source>
        <dbReference type="Proteomes" id="UP000075609"/>
    </source>
</evidence>
<proteinExistence type="inferred from homology"/>
<dbReference type="InterPro" id="IPR000620">
    <property type="entry name" value="EamA_dom"/>
</dbReference>
<dbReference type="EMBL" id="LOBP01000170">
    <property type="protein sequence ID" value="KYN82965.1"/>
    <property type="molecule type" value="Genomic_DNA"/>
</dbReference>
<gene>
    <name evidence="8" type="ORF">ATY35_19075</name>
</gene>
<organism evidence="8 9">
    <name type="scientific">Vibrio cidicii</name>
    <dbReference type="NCBI Taxonomy" id="1763883"/>
    <lineage>
        <taxon>Bacteria</taxon>
        <taxon>Pseudomonadati</taxon>
        <taxon>Pseudomonadota</taxon>
        <taxon>Gammaproteobacteria</taxon>
        <taxon>Vibrionales</taxon>
        <taxon>Vibrionaceae</taxon>
        <taxon>Vibrio</taxon>
    </lineage>
</organism>
<comment type="caution">
    <text evidence="8">The sequence shown here is derived from an EMBL/GenBank/DDBJ whole genome shotgun (WGS) entry which is preliminary data.</text>
</comment>
<feature type="transmembrane region" description="Helical" evidence="6">
    <location>
        <begin position="62"/>
        <end position="82"/>
    </location>
</feature>
<dbReference type="PANTHER" id="PTHR32322:SF2">
    <property type="entry name" value="EAMA DOMAIN-CONTAINING PROTEIN"/>
    <property type="match status" value="1"/>
</dbReference>
<dbReference type="InterPro" id="IPR050638">
    <property type="entry name" value="AA-Vitamin_Transporters"/>
</dbReference>
<evidence type="ECO:0000256" key="6">
    <source>
        <dbReference type="SAM" id="Phobius"/>
    </source>
</evidence>
<dbReference type="Proteomes" id="UP000075609">
    <property type="component" value="Unassembled WGS sequence"/>
</dbReference>
<feature type="transmembrane region" description="Helical" evidence="6">
    <location>
        <begin position="141"/>
        <end position="160"/>
    </location>
</feature>
<keyword evidence="4 6" id="KW-1133">Transmembrane helix</keyword>
<sequence>MFALIITTALAPIIWGTTYYLTTEFLPPNQPFLASAIRCLPAGLVLLIFFREKVDTVTLKRLFILSILNIALFQSMLFISAYKLPGGVAALITSLQPAIIIFLAFIFKGETLESRKKLMLITAFIGMCCIFLTPQTQINTIGVLAAFIGALSMSFGTFFSREWSTKINTYAFTGYQLMFGGILLLLASPLFDIYPDSVELKNIYGYGYLVLFGAIISYSLWFNGIKNLPLEVVTPLGFLSPITAITLGWLALDQSMSLVQGFGILLVLASLYGLVSSGKNKIKINAQQENQ</sequence>
<protein>
    <recommendedName>
        <fullName evidence="7">EamA domain-containing protein</fullName>
    </recommendedName>
</protein>
<keyword evidence="9" id="KW-1185">Reference proteome</keyword>
<dbReference type="RefSeq" id="WP_061900598.1">
    <property type="nucleotide sequence ID" value="NZ_CAXYEW010000040.1"/>
</dbReference>
<feature type="transmembrane region" description="Helical" evidence="6">
    <location>
        <begin position="203"/>
        <end position="221"/>
    </location>
</feature>
<keyword evidence="3 6" id="KW-0812">Transmembrane</keyword>
<name>A0ABR5VYC7_9VIBR</name>
<evidence type="ECO:0000313" key="8">
    <source>
        <dbReference type="EMBL" id="KYN82965.1"/>
    </source>
</evidence>
<feature type="transmembrane region" description="Helical" evidence="6">
    <location>
        <begin position="118"/>
        <end position="135"/>
    </location>
</feature>
<evidence type="ECO:0000256" key="1">
    <source>
        <dbReference type="ARBA" id="ARBA00004141"/>
    </source>
</evidence>
<feature type="domain" description="EamA" evidence="7">
    <location>
        <begin position="5"/>
        <end position="131"/>
    </location>
</feature>
<feature type="transmembrane region" description="Helical" evidence="6">
    <location>
        <begin position="32"/>
        <end position="50"/>
    </location>
</feature>
<evidence type="ECO:0000259" key="7">
    <source>
        <dbReference type="Pfam" id="PF00892"/>
    </source>
</evidence>
<feature type="transmembrane region" description="Helical" evidence="6">
    <location>
        <begin position="88"/>
        <end position="106"/>
    </location>
</feature>
<evidence type="ECO:0000256" key="4">
    <source>
        <dbReference type="ARBA" id="ARBA00022989"/>
    </source>
</evidence>
<dbReference type="PANTHER" id="PTHR32322">
    <property type="entry name" value="INNER MEMBRANE TRANSPORTER"/>
    <property type="match status" value="1"/>
</dbReference>
<feature type="transmembrane region" description="Helical" evidence="6">
    <location>
        <begin position="172"/>
        <end position="191"/>
    </location>
</feature>
<feature type="transmembrane region" description="Helical" evidence="6">
    <location>
        <begin position="258"/>
        <end position="275"/>
    </location>
</feature>
<keyword evidence="5 6" id="KW-0472">Membrane</keyword>
<comment type="similarity">
    <text evidence="2">Belongs to the EamA transporter family.</text>
</comment>